<feature type="transmembrane region" description="Helical" evidence="12">
    <location>
        <begin position="179"/>
        <end position="201"/>
    </location>
</feature>
<dbReference type="SUPFAM" id="SSF103473">
    <property type="entry name" value="MFS general substrate transporter"/>
    <property type="match status" value="1"/>
</dbReference>
<evidence type="ECO:0000256" key="6">
    <source>
        <dbReference type="ARBA" id="ARBA00022692"/>
    </source>
</evidence>
<dbReference type="CDD" id="cd17487">
    <property type="entry name" value="MFS_MFSD5_like"/>
    <property type="match status" value="1"/>
</dbReference>
<evidence type="ECO:0000256" key="9">
    <source>
        <dbReference type="ARBA" id="ARBA00023136"/>
    </source>
</evidence>
<dbReference type="PANTHER" id="PTHR23516">
    <property type="entry name" value="SAM (S-ADENOSYL METHIONINE) TRANSPORTER"/>
    <property type="match status" value="1"/>
</dbReference>
<keyword evidence="4" id="KW-0813">Transport</keyword>
<dbReference type="Gene3D" id="1.20.1250.20">
    <property type="entry name" value="MFS general substrate transporter like domains"/>
    <property type="match status" value="1"/>
</dbReference>
<keyword evidence="14" id="KW-1185">Reference proteome</keyword>
<evidence type="ECO:0000256" key="2">
    <source>
        <dbReference type="ARBA" id="ARBA00004651"/>
    </source>
</evidence>
<feature type="transmembrane region" description="Helical" evidence="12">
    <location>
        <begin position="368"/>
        <end position="384"/>
    </location>
</feature>
<feature type="transmembrane region" description="Helical" evidence="12">
    <location>
        <begin position="213"/>
        <end position="233"/>
    </location>
</feature>
<dbReference type="InParanoid" id="A0A194XS71"/>
<feature type="transmembrane region" description="Helical" evidence="12">
    <location>
        <begin position="345"/>
        <end position="362"/>
    </location>
</feature>
<comment type="subcellular location">
    <subcellularLocation>
        <location evidence="2">Cell membrane</location>
        <topology evidence="2">Multi-pass membrane protein</topology>
    </subcellularLocation>
</comment>
<dbReference type="GeneID" id="28821150"/>
<feature type="transmembrane region" description="Helical" evidence="12">
    <location>
        <begin position="86"/>
        <end position="106"/>
    </location>
</feature>
<dbReference type="RefSeq" id="XP_018077346.1">
    <property type="nucleotide sequence ID" value="XM_018211424.1"/>
</dbReference>
<dbReference type="Proteomes" id="UP000070700">
    <property type="component" value="Unassembled WGS sequence"/>
</dbReference>
<dbReference type="InterPro" id="IPR008509">
    <property type="entry name" value="MOT2/MFSD5"/>
</dbReference>
<feature type="transmembrane region" description="Helical" evidence="12">
    <location>
        <begin position="405"/>
        <end position="422"/>
    </location>
</feature>
<keyword evidence="5" id="KW-1003">Cell membrane</keyword>
<feature type="transmembrane region" description="Helical" evidence="12">
    <location>
        <begin position="269"/>
        <end position="290"/>
    </location>
</feature>
<evidence type="ECO:0000256" key="4">
    <source>
        <dbReference type="ARBA" id="ARBA00022448"/>
    </source>
</evidence>
<protein>
    <recommendedName>
        <fullName evidence="3">Molybdate-anion transporter</fullName>
    </recommendedName>
    <alternativeName>
        <fullName evidence="10">Major facilitator superfamily domain-containing protein 5</fullName>
    </alternativeName>
    <alternativeName>
        <fullName evidence="11">Molybdate transporter 2 homolog</fullName>
    </alternativeName>
</protein>
<evidence type="ECO:0000256" key="1">
    <source>
        <dbReference type="ARBA" id="ARBA00003019"/>
    </source>
</evidence>
<dbReference type="KEGG" id="psco:LY89DRAFT_635081"/>
<evidence type="ECO:0000256" key="11">
    <source>
        <dbReference type="ARBA" id="ARBA00032555"/>
    </source>
</evidence>
<feature type="transmembrane region" description="Helical" evidence="12">
    <location>
        <begin position="310"/>
        <end position="333"/>
    </location>
</feature>
<evidence type="ECO:0000256" key="8">
    <source>
        <dbReference type="ARBA" id="ARBA00023065"/>
    </source>
</evidence>
<dbReference type="STRING" id="149040.A0A194XS71"/>
<dbReference type="OrthoDB" id="263957at2759"/>
<evidence type="ECO:0000256" key="7">
    <source>
        <dbReference type="ARBA" id="ARBA00022989"/>
    </source>
</evidence>
<sequence length="454" mass="50071">MNFYNLAFISLVSVCGLLTWRQYHGREKRLEEKSLMETSITPRLKAEANQFTRLFLTVYCLVMGADWLQGPYVYSLYKDQFGLEETVVAALFTTGFLSGGISGYFVGQFADRYGRKMACLIFCVTYSMSCFSTLVPRSPVLFLGRIFGGLSTSLMFSAFESWMVTEYHKRQLDKAGTSLNSLFGIMTTLNSVVAILAGVSSEWLVQVTNTKRAPFMASAGLLIVAFWIILGCWTENYGDSHHSPTSPSSFSSSTQAKSALQIVFTDQRILTLGLASCFFEGSMYLFVFFWTPALKAAHSQKSSSSSPASLPFGTIFAAFMASVMVGSLLFNLLISTHRLISPTRLLTIIFATASSMLLIPVLTRSETLTFWSFCIFEACVGMYWPSVGSLKGRVIEDGVRARIYGMLRIPLNVFVVVALGLIKEGEGHRNAVFVGCSGLLVLTSGIFHHFVGEG</sequence>
<keyword evidence="9 12" id="KW-0472">Membrane</keyword>
<accession>A0A194XS71</accession>
<evidence type="ECO:0000256" key="3">
    <source>
        <dbReference type="ARBA" id="ARBA00021242"/>
    </source>
</evidence>
<keyword evidence="6 12" id="KW-0812">Transmembrane</keyword>
<feature type="transmembrane region" description="Helical" evidence="12">
    <location>
        <begin position="141"/>
        <end position="159"/>
    </location>
</feature>
<comment type="function">
    <text evidence="1">Mediates high-affinity intracellular uptake of the rare oligo-element molybdenum.</text>
</comment>
<dbReference type="AlphaFoldDB" id="A0A194XS71"/>
<dbReference type="GO" id="GO:0005886">
    <property type="term" value="C:plasma membrane"/>
    <property type="evidence" value="ECO:0007669"/>
    <property type="project" value="UniProtKB-SubCell"/>
</dbReference>
<reference evidence="13 14" key="1">
    <citation type="submission" date="2015-10" db="EMBL/GenBank/DDBJ databases">
        <title>Full genome of DAOMC 229536 Phialocephala scopiformis, a fungal endophyte of spruce producing the potent anti-insectan compound rugulosin.</title>
        <authorList>
            <consortium name="DOE Joint Genome Institute"/>
            <person name="Walker A.K."/>
            <person name="Frasz S.L."/>
            <person name="Seifert K.A."/>
            <person name="Miller J.D."/>
            <person name="Mondo S.J."/>
            <person name="Labutti K."/>
            <person name="Lipzen A."/>
            <person name="Dockter R."/>
            <person name="Kennedy M."/>
            <person name="Grigoriev I.V."/>
            <person name="Spatafora J.W."/>
        </authorList>
    </citation>
    <scope>NUCLEOTIDE SEQUENCE [LARGE SCALE GENOMIC DNA]</scope>
    <source>
        <strain evidence="13 14">CBS 120377</strain>
    </source>
</reference>
<evidence type="ECO:0000256" key="10">
    <source>
        <dbReference type="ARBA" id="ARBA00030646"/>
    </source>
</evidence>
<proteinExistence type="predicted"/>
<keyword evidence="8" id="KW-0406">Ion transport</keyword>
<dbReference type="Pfam" id="PF05631">
    <property type="entry name" value="MFS_5"/>
    <property type="match status" value="1"/>
</dbReference>
<gene>
    <name evidence="13" type="ORF">LY89DRAFT_635081</name>
</gene>
<dbReference type="PANTHER" id="PTHR23516:SF1">
    <property type="entry name" value="MOLYBDATE-ANION TRANSPORTER"/>
    <property type="match status" value="1"/>
</dbReference>
<feature type="transmembrane region" description="Helical" evidence="12">
    <location>
        <begin position="54"/>
        <end position="74"/>
    </location>
</feature>
<evidence type="ECO:0000256" key="12">
    <source>
        <dbReference type="SAM" id="Phobius"/>
    </source>
</evidence>
<name>A0A194XS71_MOLSC</name>
<dbReference type="GO" id="GO:0015098">
    <property type="term" value="F:molybdate ion transmembrane transporter activity"/>
    <property type="evidence" value="ECO:0007669"/>
    <property type="project" value="InterPro"/>
</dbReference>
<feature type="transmembrane region" description="Helical" evidence="12">
    <location>
        <begin position="118"/>
        <end position="135"/>
    </location>
</feature>
<feature type="transmembrane region" description="Helical" evidence="12">
    <location>
        <begin position="428"/>
        <end position="451"/>
    </location>
</feature>
<evidence type="ECO:0000313" key="13">
    <source>
        <dbReference type="EMBL" id="KUJ22991.1"/>
    </source>
</evidence>
<evidence type="ECO:0000256" key="5">
    <source>
        <dbReference type="ARBA" id="ARBA00022475"/>
    </source>
</evidence>
<dbReference type="InterPro" id="IPR036259">
    <property type="entry name" value="MFS_trans_sf"/>
</dbReference>
<evidence type="ECO:0000313" key="14">
    <source>
        <dbReference type="Proteomes" id="UP000070700"/>
    </source>
</evidence>
<keyword evidence="7 12" id="KW-1133">Transmembrane helix</keyword>
<dbReference type="EMBL" id="KQ947405">
    <property type="protein sequence ID" value="KUJ22991.1"/>
    <property type="molecule type" value="Genomic_DNA"/>
</dbReference>
<dbReference type="GO" id="GO:0006811">
    <property type="term" value="P:monoatomic ion transport"/>
    <property type="evidence" value="ECO:0007669"/>
    <property type="project" value="UniProtKB-KW"/>
</dbReference>
<organism evidence="13 14">
    <name type="scientific">Mollisia scopiformis</name>
    <name type="common">Conifer needle endophyte fungus</name>
    <name type="synonym">Phialocephala scopiformis</name>
    <dbReference type="NCBI Taxonomy" id="149040"/>
    <lineage>
        <taxon>Eukaryota</taxon>
        <taxon>Fungi</taxon>
        <taxon>Dikarya</taxon>
        <taxon>Ascomycota</taxon>
        <taxon>Pezizomycotina</taxon>
        <taxon>Leotiomycetes</taxon>
        <taxon>Helotiales</taxon>
        <taxon>Mollisiaceae</taxon>
        <taxon>Mollisia</taxon>
    </lineage>
</organism>